<dbReference type="Proteomes" id="UP000265515">
    <property type="component" value="Unassembled WGS sequence"/>
</dbReference>
<dbReference type="AlphaFoldDB" id="A0A388KKY1"/>
<keyword evidence="2" id="KW-1185">Reference proteome</keyword>
<dbReference type="Gramene" id="GBG70711">
    <property type="protein sequence ID" value="GBG70711"/>
    <property type="gene ID" value="CBR_g8010"/>
</dbReference>
<comment type="caution">
    <text evidence="1">The sequence shown here is derived from an EMBL/GenBank/DDBJ whole genome shotgun (WGS) entry which is preliminary data.</text>
</comment>
<dbReference type="EMBL" id="BFEA01000135">
    <property type="protein sequence ID" value="GBG70711.1"/>
    <property type="molecule type" value="Genomic_DNA"/>
</dbReference>
<evidence type="ECO:0000313" key="1">
    <source>
        <dbReference type="EMBL" id="GBG70711.1"/>
    </source>
</evidence>
<protein>
    <submittedName>
        <fullName evidence="1">Uncharacterized protein</fullName>
    </submittedName>
</protein>
<gene>
    <name evidence="1" type="ORF">CBR_g8010</name>
</gene>
<sequence>MRSVCTQLEETFTVLVLRLVQVRTKGIHPSFSWFRKHFADRVYTTGGHGYPRSNTAAGLQSTIYVWVRGEVLLESDACFC</sequence>
<reference evidence="1 2" key="1">
    <citation type="journal article" date="2018" name="Cell">
        <title>The Chara Genome: Secondary Complexity and Implications for Plant Terrestrialization.</title>
        <authorList>
            <person name="Nishiyama T."/>
            <person name="Sakayama H."/>
            <person name="Vries J.D."/>
            <person name="Buschmann H."/>
            <person name="Saint-Marcoux D."/>
            <person name="Ullrich K.K."/>
            <person name="Haas F.B."/>
            <person name="Vanderstraeten L."/>
            <person name="Becker D."/>
            <person name="Lang D."/>
            <person name="Vosolsobe S."/>
            <person name="Rombauts S."/>
            <person name="Wilhelmsson P.K.I."/>
            <person name="Janitza P."/>
            <person name="Kern R."/>
            <person name="Heyl A."/>
            <person name="Rumpler F."/>
            <person name="Villalobos L.I.A.C."/>
            <person name="Clay J.M."/>
            <person name="Skokan R."/>
            <person name="Toyoda A."/>
            <person name="Suzuki Y."/>
            <person name="Kagoshima H."/>
            <person name="Schijlen E."/>
            <person name="Tajeshwar N."/>
            <person name="Catarino B."/>
            <person name="Hetherington A.J."/>
            <person name="Saltykova A."/>
            <person name="Bonnot C."/>
            <person name="Breuninger H."/>
            <person name="Symeonidi A."/>
            <person name="Radhakrishnan G.V."/>
            <person name="Van Nieuwerburgh F."/>
            <person name="Deforce D."/>
            <person name="Chang C."/>
            <person name="Karol K.G."/>
            <person name="Hedrich R."/>
            <person name="Ulvskov P."/>
            <person name="Glockner G."/>
            <person name="Delwiche C.F."/>
            <person name="Petrasek J."/>
            <person name="Van de Peer Y."/>
            <person name="Friml J."/>
            <person name="Beilby M."/>
            <person name="Dolan L."/>
            <person name="Kohara Y."/>
            <person name="Sugano S."/>
            <person name="Fujiyama A."/>
            <person name="Delaux P.-M."/>
            <person name="Quint M."/>
            <person name="TheiBen G."/>
            <person name="Hagemann M."/>
            <person name="Harholt J."/>
            <person name="Dunand C."/>
            <person name="Zachgo S."/>
            <person name="Langdale J."/>
            <person name="Maumus F."/>
            <person name="Straeten D.V.D."/>
            <person name="Gould S.B."/>
            <person name="Rensing S.A."/>
        </authorList>
    </citation>
    <scope>NUCLEOTIDE SEQUENCE [LARGE SCALE GENOMIC DNA]</scope>
    <source>
        <strain evidence="1 2">S276</strain>
    </source>
</reference>
<proteinExistence type="predicted"/>
<organism evidence="1 2">
    <name type="scientific">Chara braunii</name>
    <name type="common">Braun's stonewort</name>
    <dbReference type="NCBI Taxonomy" id="69332"/>
    <lineage>
        <taxon>Eukaryota</taxon>
        <taxon>Viridiplantae</taxon>
        <taxon>Streptophyta</taxon>
        <taxon>Charophyceae</taxon>
        <taxon>Charales</taxon>
        <taxon>Characeae</taxon>
        <taxon>Chara</taxon>
    </lineage>
</organism>
<evidence type="ECO:0000313" key="2">
    <source>
        <dbReference type="Proteomes" id="UP000265515"/>
    </source>
</evidence>
<accession>A0A388KKY1</accession>
<name>A0A388KKY1_CHABU</name>